<reference evidence="1 2" key="1">
    <citation type="submission" date="2024-01" db="EMBL/GenBank/DDBJ databases">
        <title>Genomic insights into the taxonomy and metabolism of the cyanobacterium Pannus brasiliensis CCIBt3594.</title>
        <authorList>
            <person name="Machado M."/>
            <person name="Botero N.B."/>
            <person name="Andreote A.P.D."/>
            <person name="Feitosa A.M.T."/>
            <person name="Popin R."/>
            <person name="Sivonen K."/>
            <person name="Fiore M.F."/>
        </authorList>
    </citation>
    <scope>NUCLEOTIDE SEQUENCE [LARGE SCALE GENOMIC DNA]</scope>
    <source>
        <strain evidence="1 2">CCIBt3594</strain>
    </source>
</reference>
<sequence length="257" mass="29004">MFERINWRLTGRGLLAISLIGSTLLLDIEGVRADRTRNDTTARGWPTRRVGGGSRTGCLPDSRFCSTVMALVPDGLLRTTKASPTLLFYLPSIANPRNARLEFVLRDENDRLVYEKIFTSNGEAGILEFALDPSATFAGLESDRTYQWYLSIVRDPSDRARDEVVEGWIQRVPLQTTLARQVEALSPIDRVKWYESENLWTEVLSELAKLKQSNPENEQISRLWREAIAALALPPGFGDSVKDNLELPRSLPVEETR</sequence>
<dbReference type="InterPro" id="IPR010328">
    <property type="entry name" value="DUF928"/>
</dbReference>
<dbReference type="RefSeq" id="WP_332864275.1">
    <property type="nucleotide sequence ID" value="NZ_JBAFSM010000010.1"/>
</dbReference>
<comment type="caution">
    <text evidence="1">The sequence shown here is derived from an EMBL/GenBank/DDBJ whole genome shotgun (WGS) entry which is preliminary data.</text>
</comment>
<evidence type="ECO:0000313" key="2">
    <source>
        <dbReference type="Proteomes" id="UP001328733"/>
    </source>
</evidence>
<dbReference type="Proteomes" id="UP001328733">
    <property type="component" value="Unassembled WGS sequence"/>
</dbReference>
<dbReference type="EMBL" id="JBAFSM010000010">
    <property type="protein sequence ID" value="MEG3436810.1"/>
    <property type="molecule type" value="Genomic_DNA"/>
</dbReference>
<accession>A0AAW9QNP5</accession>
<proteinExistence type="predicted"/>
<keyword evidence="2" id="KW-1185">Reference proteome</keyword>
<organism evidence="1 2">
    <name type="scientific">Pannus brasiliensis CCIBt3594</name>
    <dbReference type="NCBI Taxonomy" id="1427578"/>
    <lineage>
        <taxon>Bacteria</taxon>
        <taxon>Bacillati</taxon>
        <taxon>Cyanobacteriota</taxon>
        <taxon>Cyanophyceae</taxon>
        <taxon>Oscillatoriophycideae</taxon>
        <taxon>Chroococcales</taxon>
        <taxon>Microcystaceae</taxon>
        <taxon>Pannus</taxon>
    </lineage>
</organism>
<dbReference type="AlphaFoldDB" id="A0AAW9QNP5"/>
<gene>
    <name evidence="1" type="ORF">V0288_06725</name>
</gene>
<evidence type="ECO:0000313" key="1">
    <source>
        <dbReference type="EMBL" id="MEG3436810.1"/>
    </source>
</evidence>
<protein>
    <submittedName>
        <fullName evidence="1">DUF928 domain-containing protein</fullName>
    </submittedName>
</protein>
<name>A0AAW9QNP5_9CHRO</name>
<dbReference type="Pfam" id="PF06051">
    <property type="entry name" value="DUF928"/>
    <property type="match status" value="1"/>
</dbReference>